<proteinExistence type="predicted"/>
<evidence type="ECO:0000313" key="2">
    <source>
        <dbReference type="Proteomes" id="UP000799421"/>
    </source>
</evidence>
<protein>
    <submittedName>
        <fullName evidence="1">Uncharacterized protein</fullName>
    </submittedName>
</protein>
<reference evidence="1" key="1">
    <citation type="journal article" date="2020" name="Stud. Mycol.">
        <title>101 Dothideomycetes genomes: a test case for predicting lifestyles and emergence of pathogens.</title>
        <authorList>
            <person name="Haridas S."/>
            <person name="Albert R."/>
            <person name="Binder M."/>
            <person name="Bloem J."/>
            <person name="Labutti K."/>
            <person name="Salamov A."/>
            <person name="Andreopoulos B."/>
            <person name="Baker S."/>
            <person name="Barry K."/>
            <person name="Bills G."/>
            <person name="Bluhm B."/>
            <person name="Cannon C."/>
            <person name="Castanera R."/>
            <person name="Culley D."/>
            <person name="Daum C."/>
            <person name="Ezra D."/>
            <person name="Gonzalez J."/>
            <person name="Henrissat B."/>
            <person name="Kuo A."/>
            <person name="Liang C."/>
            <person name="Lipzen A."/>
            <person name="Lutzoni F."/>
            <person name="Magnuson J."/>
            <person name="Mondo S."/>
            <person name="Nolan M."/>
            <person name="Ohm R."/>
            <person name="Pangilinan J."/>
            <person name="Park H.-J."/>
            <person name="Ramirez L."/>
            <person name="Alfaro M."/>
            <person name="Sun H."/>
            <person name="Tritt A."/>
            <person name="Yoshinaga Y."/>
            <person name="Zwiers L.-H."/>
            <person name="Turgeon B."/>
            <person name="Goodwin S."/>
            <person name="Spatafora J."/>
            <person name="Crous P."/>
            <person name="Grigoriev I."/>
        </authorList>
    </citation>
    <scope>NUCLEOTIDE SEQUENCE</scope>
    <source>
        <strain evidence="1">CBS 480.64</strain>
    </source>
</reference>
<evidence type="ECO:0000313" key="1">
    <source>
        <dbReference type="EMBL" id="KAF2863424.1"/>
    </source>
</evidence>
<sequence>MPPTTLMVNKHTKLKKNQAFAPSPLRFSLPASPRTPTSKNLPETDKIAQYLTQTDIPLPEFKPLRTALQLPPPTASNIAKPSIDEEPSKQLFLEVLIPFNLIPGPANATLKGHIMYRGQLEGENFILAVSINTTEETITTSARIVKGEEVAGYIPLPQSRWAISLMRKGRFTWGISPTRGRLGVFFLRGICISFVFARTRFWRFWMVVVHGG</sequence>
<keyword evidence="2" id="KW-1185">Reference proteome</keyword>
<gene>
    <name evidence="1" type="ORF">K470DRAFT_255126</name>
</gene>
<name>A0A6A7C7F4_9PEZI</name>
<dbReference type="Proteomes" id="UP000799421">
    <property type="component" value="Unassembled WGS sequence"/>
</dbReference>
<dbReference type="EMBL" id="MU005961">
    <property type="protein sequence ID" value="KAF2863424.1"/>
    <property type="molecule type" value="Genomic_DNA"/>
</dbReference>
<organism evidence="1 2">
    <name type="scientific">Piedraia hortae CBS 480.64</name>
    <dbReference type="NCBI Taxonomy" id="1314780"/>
    <lineage>
        <taxon>Eukaryota</taxon>
        <taxon>Fungi</taxon>
        <taxon>Dikarya</taxon>
        <taxon>Ascomycota</taxon>
        <taxon>Pezizomycotina</taxon>
        <taxon>Dothideomycetes</taxon>
        <taxon>Dothideomycetidae</taxon>
        <taxon>Capnodiales</taxon>
        <taxon>Piedraiaceae</taxon>
        <taxon>Piedraia</taxon>
    </lineage>
</organism>
<accession>A0A6A7C7F4</accession>
<dbReference type="AlphaFoldDB" id="A0A6A7C7F4"/>